<dbReference type="RefSeq" id="WP_202652593.1">
    <property type="nucleotide sequence ID" value="NZ_JAESWB010000025.1"/>
</dbReference>
<keyword evidence="3" id="KW-1185">Reference proteome</keyword>
<dbReference type="InterPro" id="IPR048421">
    <property type="entry name" value="YqgU_beta-prop"/>
</dbReference>
<proteinExistence type="predicted"/>
<sequence>MLRLHKNLSDLAILFVVIPLLLSACMQQEPEKPKVSVPVATEKTKDIPASHVREWKLPIAIPEGEFDKIAGWLTDTQILYITNLQQSSNVYRYDLLSGKSELIFHSDHPIVSLQISPAKKYLLIHSSPSTYEGVVTIIDMNGTVLLKKVLVSHELAYEWNPYDESKVLITEFAEDWTFKVLLMDLKNNETTKLSLSQPFIKWLSQTQLAYVNWDKEQPVLVAPLIRKDLKTGKETPLFKDLIQFSAFPHLLMTITVNDQQRSNAIYSFYDREFKQLFSFSIPQLTKFSDWLVPYFDYNESSGSFITLQPRNSGEADTYTGGFDLVKYNLNKEEKQLIMGGLENEPVIFAPSGEALLYGNRFEKIIDLHERKLYQALKE</sequence>
<evidence type="ECO:0000313" key="3">
    <source>
        <dbReference type="Proteomes" id="UP000623967"/>
    </source>
</evidence>
<dbReference type="EMBL" id="JAESWB010000025">
    <property type="protein sequence ID" value="MBL4951410.1"/>
    <property type="molecule type" value="Genomic_DNA"/>
</dbReference>
<organism evidence="2 3">
    <name type="scientific">Neobacillus paridis</name>
    <dbReference type="NCBI Taxonomy" id="2803862"/>
    <lineage>
        <taxon>Bacteria</taxon>
        <taxon>Bacillati</taxon>
        <taxon>Bacillota</taxon>
        <taxon>Bacilli</taxon>
        <taxon>Bacillales</taxon>
        <taxon>Bacillaceae</taxon>
        <taxon>Neobacillus</taxon>
    </lineage>
</organism>
<dbReference type="SUPFAM" id="SSF82171">
    <property type="entry name" value="DPP6 N-terminal domain-like"/>
    <property type="match status" value="1"/>
</dbReference>
<evidence type="ECO:0000313" key="2">
    <source>
        <dbReference type="EMBL" id="MBL4951410.1"/>
    </source>
</evidence>
<reference evidence="2 3" key="1">
    <citation type="submission" date="2021-01" db="EMBL/GenBank/DDBJ databases">
        <title>Genome public.</title>
        <authorList>
            <person name="Liu C."/>
            <person name="Sun Q."/>
        </authorList>
    </citation>
    <scope>NUCLEOTIDE SEQUENCE [LARGE SCALE GENOMIC DNA]</scope>
    <source>
        <strain evidence="2 3">YIM B02564</strain>
    </source>
</reference>
<accession>A0ABS1TJB3</accession>
<feature type="domain" description="YqgU-like 6-bladed beta-propeller" evidence="1">
    <location>
        <begin position="95"/>
        <end position="358"/>
    </location>
</feature>
<protein>
    <recommendedName>
        <fullName evidence="1">YqgU-like 6-bladed beta-propeller domain-containing protein</fullName>
    </recommendedName>
</protein>
<dbReference type="Pfam" id="PF21101">
    <property type="entry name" value="YqgU"/>
    <property type="match status" value="1"/>
</dbReference>
<dbReference type="PROSITE" id="PS51257">
    <property type="entry name" value="PROKAR_LIPOPROTEIN"/>
    <property type="match status" value="1"/>
</dbReference>
<dbReference type="Proteomes" id="UP000623967">
    <property type="component" value="Unassembled WGS sequence"/>
</dbReference>
<gene>
    <name evidence="2" type="ORF">JK635_04035</name>
</gene>
<comment type="caution">
    <text evidence="2">The sequence shown here is derived from an EMBL/GenBank/DDBJ whole genome shotgun (WGS) entry which is preliminary data.</text>
</comment>
<evidence type="ECO:0000259" key="1">
    <source>
        <dbReference type="Pfam" id="PF21101"/>
    </source>
</evidence>
<name>A0ABS1TJB3_9BACI</name>